<reference evidence="1" key="1">
    <citation type="journal article" date="2019" name="Sci. Rep.">
        <title>Draft genome of Tanacetum cinerariifolium, the natural source of mosquito coil.</title>
        <authorList>
            <person name="Yamashiro T."/>
            <person name="Shiraishi A."/>
            <person name="Satake H."/>
            <person name="Nakayama K."/>
        </authorList>
    </citation>
    <scope>NUCLEOTIDE SEQUENCE</scope>
</reference>
<dbReference type="PANTHER" id="PTHR45786">
    <property type="entry name" value="DNA BINDING PROTEIN-LIKE"/>
    <property type="match status" value="1"/>
</dbReference>
<sequence length="517" mass="58278">MDNQFIAGIQVPITVTSTASTGIKQEFASPAEKGESPVRGLVVTMNLPHMSIARRRPTTSGATNSFHGGVVIEGDETTVSISRIFGRFKDMPTSNIQPFFAAHTGAGVVCAVRNGIECSTTTQSSVADDVTKLPPLSDHHSYSADITGRHDMQDGTYVPISIIFRRFRNLSIIGLQSSYEVILAMHIVKEIYMHPTPDPPALIQQLLTNTHFMENIRAYNQMFAMTSFRENLMTRLYNMGGMCGYELPTSDILGGIVFESGPRSRTDFDVIIKFKGGPPKRINKLHQSYMSLQFPILFIFVQLGFYPKLRLKPRDGMGQGKRIFEQKVKDFVKFLKEVKTFGYVTAVLYTIEFQKEIDECIYAELPDPVKDPRGFKVVSELMLHGPHGAANLSATCMHNGCKSPIEVRTVENKIFPTYRGACEALGLLDPSKLWAKHWEAMRDDIPKKISKSTGFPNYHVNTTELQGYVLYKLEVILNGFEKCVKDFRLQPPPEYLLKDLENKLFMEEKNYNQELLM</sequence>
<keyword evidence="1" id="KW-0347">Helicase</keyword>
<protein>
    <submittedName>
        <fullName evidence="1">Helitron helicase-like domain-containing protein</fullName>
    </submittedName>
</protein>
<dbReference type="AlphaFoldDB" id="A0A6L2LCF4"/>
<evidence type="ECO:0000313" key="1">
    <source>
        <dbReference type="EMBL" id="GEU59441.1"/>
    </source>
</evidence>
<dbReference type="PANTHER" id="PTHR45786:SF77">
    <property type="entry name" value="HELITRON HELICASE-LIKE DOMAIN-CONTAINING PROTEIN-RELATED"/>
    <property type="match status" value="1"/>
</dbReference>
<dbReference type="GO" id="GO:0004386">
    <property type="term" value="F:helicase activity"/>
    <property type="evidence" value="ECO:0007669"/>
    <property type="project" value="UniProtKB-KW"/>
</dbReference>
<dbReference type="EMBL" id="BKCJ010004172">
    <property type="protein sequence ID" value="GEU59441.1"/>
    <property type="molecule type" value="Genomic_DNA"/>
</dbReference>
<keyword evidence="1" id="KW-0547">Nucleotide-binding</keyword>
<accession>A0A6L2LCF4</accession>
<comment type="caution">
    <text evidence="1">The sequence shown here is derived from an EMBL/GenBank/DDBJ whole genome shotgun (WGS) entry which is preliminary data.</text>
</comment>
<organism evidence="1">
    <name type="scientific">Tanacetum cinerariifolium</name>
    <name type="common">Dalmatian daisy</name>
    <name type="synonym">Chrysanthemum cinerariifolium</name>
    <dbReference type="NCBI Taxonomy" id="118510"/>
    <lineage>
        <taxon>Eukaryota</taxon>
        <taxon>Viridiplantae</taxon>
        <taxon>Streptophyta</taxon>
        <taxon>Embryophyta</taxon>
        <taxon>Tracheophyta</taxon>
        <taxon>Spermatophyta</taxon>
        <taxon>Magnoliopsida</taxon>
        <taxon>eudicotyledons</taxon>
        <taxon>Gunneridae</taxon>
        <taxon>Pentapetalae</taxon>
        <taxon>asterids</taxon>
        <taxon>campanulids</taxon>
        <taxon>Asterales</taxon>
        <taxon>Asteraceae</taxon>
        <taxon>Asteroideae</taxon>
        <taxon>Anthemideae</taxon>
        <taxon>Anthemidinae</taxon>
        <taxon>Tanacetum</taxon>
    </lineage>
</organism>
<gene>
    <name evidence="1" type="ORF">Tci_031419</name>
</gene>
<proteinExistence type="predicted"/>
<keyword evidence="1" id="KW-0067">ATP-binding</keyword>
<keyword evidence="1" id="KW-0378">Hydrolase</keyword>
<name>A0A6L2LCF4_TANCI</name>